<dbReference type="InterPro" id="IPR036388">
    <property type="entry name" value="WH-like_DNA-bd_sf"/>
</dbReference>
<proteinExistence type="predicted"/>
<reference evidence="2" key="1">
    <citation type="journal article" date="2021" name="PeerJ">
        <title>Extensive microbial diversity within the chicken gut microbiome revealed by metagenomics and culture.</title>
        <authorList>
            <person name="Gilroy R."/>
            <person name="Ravi A."/>
            <person name="Getino M."/>
            <person name="Pursley I."/>
            <person name="Horton D.L."/>
            <person name="Alikhan N.F."/>
            <person name="Baker D."/>
            <person name="Gharbi K."/>
            <person name="Hall N."/>
            <person name="Watson M."/>
            <person name="Adriaenssens E.M."/>
            <person name="Foster-Nyarko E."/>
            <person name="Jarju S."/>
            <person name="Secka A."/>
            <person name="Antonio M."/>
            <person name="Oren A."/>
            <person name="Chaudhuri R.R."/>
            <person name="La Ragione R."/>
            <person name="Hildebrand F."/>
            <person name="Pallen M.J."/>
        </authorList>
    </citation>
    <scope>NUCLEOTIDE SEQUENCE</scope>
    <source>
        <strain evidence="2">ChiHjej13B12-24818</strain>
    </source>
</reference>
<comment type="caution">
    <text evidence="2">The sequence shown here is derived from an EMBL/GenBank/DDBJ whole genome shotgun (WGS) entry which is preliminary data.</text>
</comment>
<evidence type="ECO:0000259" key="1">
    <source>
        <dbReference type="Pfam" id="PF12728"/>
    </source>
</evidence>
<dbReference type="EMBL" id="DWZH01000093">
    <property type="protein sequence ID" value="HJB11209.1"/>
    <property type="molecule type" value="Genomic_DNA"/>
</dbReference>
<evidence type="ECO:0000313" key="3">
    <source>
        <dbReference type="Proteomes" id="UP000823823"/>
    </source>
</evidence>
<dbReference type="Proteomes" id="UP000823823">
    <property type="component" value="Unassembled WGS sequence"/>
</dbReference>
<dbReference type="AlphaFoldDB" id="A0A9D2RPC2"/>
<name>A0A9D2RPC2_9MICO</name>
<dbReference type="SUPFAM" id="SSF46955">
    <property type="entry name" value="Putative DNA-binding domain"/>
    <property type="match status" value="1"/>
</dbReference>
<evidence type="ECO:0000313" key="2">
    <source>
        <dbReference type="EMBL" id="HJB11209.1"/>
    </source>
</evidence>
<reference evidence="2" key="2">
    <citation type="submission" date="2021-04" db="EMBL/GenBank/DDBJ databases">
        <authorList>
            <person name="Gilroy R."/>
        </authorList>
    </citation>
    <scope>NUCLEOTIDE SEQUENCE</scope>
    <source>
        <strain evidence="2">ChiHjej13B12-24818</strain>
    </source>
</reference>
<dbReference type="InterPro" id="IPR009061">
    <property type="entry name" value="DNA-bd_dom_put_sf"/>
</dbReference>
<dbReference type="Gene3D" id="1.10.10.10">
    <property type="entry name" value="Winged helix-like DNA-binding domain superfamily/Winged helix DNA-binding domain"/>
    <property type="match status" value="1"/>
</dbReference>
<accession>A0A9D2RPC2</accession>
<dbReference type="Pfam" id="PF12728">
    <property type="entry name" value="HTH_17"/>
    <property type="match status" value="1"/>
</dbReference>
<protein>
    <submittedName>
        <fullName evidence="2">Helix-turn-helix domain-containing protein</fullName>
    </submittedName>
</protein>
<sequence length="56" mass="6203">MTAADVADVLSISARTLANWRSLNMGPDYVKVGGRVRYRVSSVNIWVARQEHKSAV</sequence>
<dbReference type="InterPro" id="IPR041657">
    <property type="entry name" value="HTH_17"/>
</dbReference>
<feature type="domain" description="Helix-turn-helix" evidence="1">
    <location>
        <begin position="1"/>
        <end position="50"/>
    </location>
</feature>
<organism evidence="2 3">
    <name type="scientific">Candidatus Brachybacterium merdavium</name>
    <dbReference type="NCBI Taxonomy" id="2838513"/>
    <lineage>
        <taxon>Bacteria</taxon>
        <taxon>Bacillati</taxon>
        <taxon>Actinomycetota</taxon>
        <taxon>Actinomycetes</taxon>
        <taxon>Micrococcales</taxon>
        <taxon>Dermabacteraceae</taxon>
        <taxon>Brachybacterium</taxon>
    </lineage>
</organism>
<gene>
    <name evidence="2" type="ORF">H9786_11900</name>
</gene>